<accession>A0ABV3NXU8</accession>
<sequence length="165" mass="17641">MMNKISVIAAALVGGLVLSPAAMALDLSNGNWQGAGAPVKVAVKNNQVTINGKKATRTINNPDFAEWKGAGYTLSFSRTDGEVSAEWAAPHKNGALQQVSSTTATTTAAKKLEKKDLMGLTTSQVESKLKAAGWKEVYPYTEYTLNGQRVKIQYRADHANSVTIQ</sequence>
<name>A0ABV3NXU8_9ENTR</name>
<evidence type="ECO:0008006" key="4">
    <source>
        <dbReference type="Google" id="ProtNLM"/>
    </source>
</evidence>
<keyword evidence="1" id="KW-0732">Signal</keyword>
<dbReference type="Proteomes" id="UP001555342">
    <property type="component" value="Unassembled WGS sequence"/>
</dbReference>
<dbReference type="RefSeq" id="WP_367596337.1">
    <property type="nucleotide sequence ID" value="NZ_JBFMVT010000002.1"/>
</dbReference>
<protein>
    <recommendedName>
        <fullName evidence="4">PepSY domain-containing protein</fullName>
    </recommendedName>
</protein>
<evidence type="ECO:0000313" key="3">
    <source>
        <dbReference type="Proteomes" id="UP001555342"/>
    </source>
</evidence>
<proteinExistence type="predicted"/>
<gene>
    <name evidence="2" type="ORF">AB1E22_16635</name>
</gene>
<organism evidence="2 3">
    <name type="scientific">Buttiauxella gaviniae</name>
    <dbReference type="NCBI Taxonomy" id="82990"/>
    <lineage>
        <taxon>Bacteria</taxon>
        <taxon>Pseudomonadati</taxon>
        <taxon>Pseudomonadota</taxon>
        <taxon>Gammaproteobacteria</taxon>
        <taxon>Enterobacterales</taxon>
        <taxon>Enterobacteriaceae</taxon>
        <taxon>Buttiauxella</taxon>
    </lineage>
</organism>
<comment type="caution">
    <text evidence="2">The sequence shown here is derived from an EMBL/GenBank/DDBJ whole genome shotgun (WGS) entry which is preliminary data.</text>
</comment>
<reference evidence="2 3" key="1">
    <citation type="submission" date="2024-07" db="EMBL/GenBank/DDBJ databases">
        <authorList>
            <person name="Wang L."/>
        </authorList>
    </citation>
    <scope>NUCLEOTIDE SEQUENCE [LARGE SCALE GENOMIC DNA]</scope>
    <source>
        <strain evidence="2 3">WL359</strain>
    </source>
</reference>
<feature type="signal peptide" evidence="1">
    <location>
        <begin position="1"/>
        <end position="24"/>
    </location>
</feature>
<evidence type="ECO:0000256" key="1">
    <source>
        <dbReference type="SAM" id="SignalP"/>
    </source>
</evidence>
<evidence type="ECO:0000313" key="2">
    <source>
        <dbReference type="EMBL" id="MEW7314300.1"/>
    </source>
</evidence>
<feature type="chain" id="PRO_5045768279" description="PepSY domain-containing protein" evidence="1">
    <location>
        <begin position="25"/>
        <end position="165"/>
    </location>
</feature>
<dbReference type="EMBL" id="JBFMVT010000002">
    <property type="protein sequence ID" value="MEW7314300.1"/>
    <property type="molecule type" value="Genomic_DNA"/>
</dbReference>
<keyword evidence="3" id="KW-1185">Reference proteome</keyword>